<feature type="repeat" description="ANK" evidence="6">
    <location>
        <begin position="126"/>
        <end position="158"/>
    </location>
</feature>
<evidence type="ECO:0000256" key="1">
    <source>
        <dbReference type="ARBA" id="ARBA00022723"/>
    </source>
</evidence>
<protein>
    <submittedName>
        <fullName evidence="10">Uncharacterized protein</fullName>
    </submittedName>
</protein>
<dbReference type="Gene3D" id="3.40.50.10190">
    <property type="entry name" value="BRCT domain"/>
    <property type="match status" value="1"/>
</dbReference>
<dbReference type="AlphaFoldDB" id="A0ABD1F9H8"/>
<reference evidence="10 11" key="1">
    <citation type="submission" date="2024-05" db="EMBL/GenBank/DDBJ databases">
        <title>Genetic variation in Jamaican populations of the coffee berry borer (Hypothenemus hampei).</title>
        <authorList>
            <person name="Errbii M."/>
            <person name="Myrie A."/>
        </authorList>
    </citation>
    <scope>NUCLEOTIDE SEQUENCE [LARGE SCALE GENOMIC DNA]</scope>
    <source>
        <strain evidence="10">JA-Hopewell-2020-01-JO</strain>
        <tissue evidence="10">Whole body</tissue>
    </source>
</reference>
<feature type="repeat" description="ANK" evidence="6">
    <location>
        <begin position="192"/>
        <end position="224"/>
    </location>
</feature>
<organism evidence="10 11">
    <name type="scientific">Hypothenemus hampei</name>
    <name type="common">Coffee berry borer</name>
    <dbReference type="NCBI Taxonomy" id="57062"/>
    <lineage>
        <taxon>Eukaryota</taxon>
        <taxon>Metazoa</taxon>
        <taxon>Ecdysozoa</taxon>
        <taxon>Arthropoda</taxon>
        <taxon>Hexapoda</taxon>
        <taxon>Insecta</taxon>
        <taxon>Pterygota</taxon>
        <taxon>Neoptera</taxon>
        <taxon>Endopterygota</taxon>
        <taxon>Coleoptera</taxon>
        <taxon>Polyphaga</taxon>
        <taxon>Cucujiformia</taxon>
        <taxon>Curculionidae</taxon>
        <taxon>Scolytinae</taxon>
        <taxon>Hypothenemus</taxon>
    </lineage>
</organism>
<dbReference type="InterPro" id="IPR036420">
    <property type="entry name" value="BRCT_dom_sf"/>
</dbReference>
<dbReference type="Pfam" id="PF12796">
    <property type="entry name" value="Ank_2"/>
    <property type="match status" value="1"/>
</dbReference>
<dbReference type="PROSITE" id="PS00518">
    <property type="entry name" value="ZF_RING_1"/>
    <property type="match status" value="1"/>
</dbReference>
<dbReference type="PROSITE" id="PS50088">
    <property type="entry name" value="ANK_REPEAT"/>
    <property type="match status" value="3"/>
</dbReference>
<feature type="repeat" description="ANK" evidence="6">
    <location>
        <begin position="159"/>
        <end position="182"/>
    </location>
</feature>
<comment type="caution">
    <text evidence="10">The sequence shown here is derived from an EMBL/GenBank/DDBJ whole genome shotgun (WGS) entry which is preliminary data.</text>
</comment>
<evidence type="ECO:0000313" key="11">
    <source>
        <dbReference type="Proteomes" id="UP001566132"/>
    </source>
</evidence>
<evidence type="ECO:0000313" key="10">
    <source>
        <dbReference type="EMBL" id="KAL1514247.1"/>
    </source>
</evidence>
<evidence type="ECO:0000256" key="6">
    <source>
        <dbReference type="PROSITE-ProRule" id="PRU00023"/>
    </source>
</evidence>
<dbReference type="PANTHER" id="PTHR24171">
    <property type="entry name" value="ANKYRIN REPEAT DOMAIN-CONTAINING PROTEIN 39-RELATED"/>
    <property type="match status" value="1"/>
</dbReference>
<dbReference type="InterPro" id="IPR013083">
    <property type="entry name" value="Znf_RING/FYVE/PHD"/>
</dbReference>
<dbReference type="Gene3D" id="3.30.40.10">
    <property type="entry name" value="Zinc/RING finger domain, C3HC4 (zinc finger)"/>
    <property type="match status" value="1"/>
</dbReference>
<dbReference type="PRINTS" id="PR01415">
    <property type="entry name" value="ANKYRIN"/>
</dbReference>
<evidence type="ECO:0000259" key="9">
    <source>
        <dbReference type="PROSITE" id="PS50172"/>
    </source>
</evidence>
<dbReference type="Gene3D" id="1.25.40.20">
    <property type="entry name" value="Ankyrin repeat-containing domain"/>
    <property type="match status" value="1"/>
</dbReference>
<keyword evidence="2" id="KW-0677">Repeat</keyword>
<evidence type="ECO:0000256" key="3">
    <source>
        <dbReference type="ARBA" id="ARBA00022771"/>
    </source>
</evidence>
<dbReference type="EMBL" id="JBDJPC010000002">
    <property type="protein sequence ID" value="KAL1514247.1"/>
    <property type="molecule type" value="Genomic_DNA"/>
</dbReference>
<keyword evidence="1" id="KW-0479">Metal-binding</keyword>
<sequence length="489" mass="56673">MDLKDQLSELLRNLEKSLICHVCKKRYVDPVRIKSCGHYFCKTCLEASKSSHNCPQCNKFYEIHHLDNNSLLKFCEKDLTDLKYLLGVQVAQVSCQNDALDCNIIFYEGNEYHVTFLSTMSKTNFKGETPLHLACKRQKFDEVEKLINAKVDINSKDHAGWTPLHEAVQTNNQEIIKLLLENHCLTDVPGPDYETPLHQAASLNHIDTVELLLKYGANNNMINSTGLKPEDLTEDSNIKSILKSHVVKRNYGKFFDIYLPGKMVLYCHSIDNNIKHKLKECKEIQVAYNYNLRFKLIVLQVVEKLELKTRLTHFMIKRSHQLSFKIMQAMLEGYQFLTEESANNLAVHNYFIDIPNYTFMDEDDLNKGIQKAMMSSCLKLPKLFEGINFYILDHKKSIIINKLKVTKEYLSKLITAGGGKELQRAPALRTCETELAHPFFAPEGKTYRCCNYIIYQDSKIPDLLYKMDELQHRSSKWLIDCVIRYEISE</sequence>
<evidence type="ECO:0000259" key="8">
    <source>
        <dbReference type="PROSITE" id="PS50089"/>
    </source>
</evidence>
<feature type="domain" description="RING-type" evidence="8">
    <location>
        <begin position="20"/>
        <end position="58"/>
    </location>
</feature>
<dbReference type="GO" id="GO:0008270">
    <property type="term" value="F:zinc ion binding"/>
    <property type="evidence" value="ECO:0007669"/>
    <property type="project" value="UniProtKB-KW"/>
</dbReference>
<gene>
    <name evidence="10" type="ORF">ABEB36_003534</name>
</gene>
<dbReference type="InterPro" id="IPR017907">
    <property type="entry name" value="Znf_RING_CS"/>
</dbReference>
<accession>A0ABD1F9H8</accession>
<dbReference type="SMART" id="SM00248">
    <property type="entry name" value="ANK"/>
    <property type="match status" value="3"/>
</dbReference>
<keyword evidence="5 6" id="KW-0040">ANK repeat</keyword>
<dbReference type="PROSITE" id="PS50297">
    <property type="entry name" value="ANK_REP_REGION"/>
    <property type="match status" value="3"/>
</dbReference>
<evidence type="ECO:0000256" key="7">
    <source>
        <dbReference type="PROSITE-ProRule" id="PRU00175"/>
    </source>
</evidence>
<dbReference type="InterPro" id="IPR001841">
    <property type="entry name" value="Znf_RING"/>
</dbReference>
<keyword evidence="11" id="KW-1185">Reference proteome</keyword>
<dbReference type="InterPro" id="IPR036770">
    <property type="entry name" value="Ankyrin_rpt-contain_sf"/>
</dbReference>
<dbReference type="PROSITE" id="PS50172">
    <property type="entry name" value="BRCT"/>
    <property type="match status" value="1"/>
</dbReference>
<dbReference type="Pfam" id="PF13923">
    <property type="entry name" value="zf-C3HC4_2"/>
    <property type="match status" value="1"/>
</dbReference>
<evidence type="ECO:0000256" key="4">
    <source>
        <dbReference type="ARBA" id="ARBA00022833"/>
    </source>
</evidence>
<keyword evidence="4" id="KW-0862">Zinc</keyword>
<dbReference type="PANTHER" id="PTHR24171:SF8">
    <property type="entry name" value="BRCA1-ASSOCIATED RING DOMAIN PROTEIN 1"/>
    <property type="match status" value="1"/>
</dbReference>
<dbReference type="SUPFAM" id="SSF48403">
    <property type="entry name" value="Ankyrin repeat"/>
    <property type="match status" value="1"/>
</dbReference>
<proteinExistence type="predicted"/>
<name>A0ABD1F9H8_HYPHA</name>
<dbReference type="PROSITE" id="PS50089">
    <property type="entry name" value="ZF_RING_2"/>
    <property type="match status" value="1"/>
</dbReference>
<evidence type="ECO:0000256" key="5">
    <source>
        <dbReference type="ARBA" id="ARBA00023043"/>
    </source>
</evidence>
<keyword evidence="3 7" id="KW-0863">Zinc-finger</keyword>
<dbReference type="InterPro" id="IPR002110">
    <property type="entry name" value="Ankyrin_rpt"/>
</dbReference>
<dbReference type="SMART" id="SM00184">
    <property type="entry name" value="RING"/>
    <property type="match status" value="1"/>
</dbReference>
<dbReference type="SUPFAM" id="SSF57850">
    <property type="entry name" value="RING/U-box"/>
    <property type="match status" value="1"/>
</dbReference>
<dbReference type="InterPro" id="IPR001357">
    <property type="entry name" value="BRCT_dom"/>
</dbReference>
<dbReference type="Proteomes" id="UP001566132">
    <property type="component" value="Unassembled WGS sequence"/>
</dbReference>
<evidence type="ECO:0000256" key="2">
    <source>
        <dbReference type="ARBA" id="ARBA00022737"/>
    </source>
</evidence>
<feature type="domain" description="BRCT" evidence="9">
    <location>
        <begin position="379"/>
        <end position="489"/>
    </location>
</feature>